<dbReference type="AlphaFoldDB" id="A0A917K5H9"/>
<proteinExistence type="predicted"/>
<dbReference type="Proteomes" id="UP000597989">
    <property type="component" value="Unassembled WGS sequence"/>
</dbReference>
<gene>
    <name evidence="1" type="ORF">GCM10011581_43440</name>
</gene>
<protein>
    <submittedName>
        <fullName evidence="1">Uncharacterized protein</fullName>
    </submittedName>
</protein>
<organism evidence="1 2">
    <name type="scientific">Saccharopolyspora thermophila</name>
    <dbReference type="NCBI Taxonomy" id="89367"/>
    <lineage>
        <taxon>Bacteria</taxon>
        <taxon>Bacillati</taxon>
        <taxon>Actinomycetota</taxon>
        <taxon>Actinomycetes</taxon>
        <taxon>Pseudonocardiales</taxon>
        <taxon>Pseudonocardiaceae</taxon>
        <taxon>Saccharopolyspora</taxon>
    </lineage>
</organism>
<accession>A0A917K5H9</accession>
<reference evidence="1 2" key="1">
    <citation type="journal article" date="2014" name="Int. J. Syst. Evol. Microbiol.">
        <title>Complete genome sequence of Corynebacterium casei LMG S-19264T (=DSM 44701T), isolated from a smear-ripened cheese.</title>
        <authorList>
            <consortium name="US DOE Joint Genome Institute (JGI-PGF)"/>
            <person name="Walter F."/>
            <person name="Albersmeier A."/>
            <person name="Kalinowski J."/>
            <person name="Ruckert C."/>
        </authorList>
    </citation>
    <scope>NUCLEOTIDE SEQUENCE [LARGE SCALE GENOMIC DNA]</scope>
    <source>
        <strain evidence="1 2">CGMCC 4.7206</strain>
    </source>
</reference>
<name>A0A917K5H9_9PSEU</name>
<sequence>MDRGAWAFGIHGLTYVWPGGEVVQVFGFVEYVRRLAGEVDDARPFAFIPVRGFTTMEEFQTWCRSGPGQHEDEGRCSA</sequence>
<evidence type="ECO:0000313" key="1">
    <source>
        <dbReference type="EMBL" id="GGJ01555.1"/>
    </source>
</evidence>
<evidence type="ECO:0000313" key="2">
    <source>
        <dbReference type="Proteomes" id="UP000597989"/>
    </source>
</evidence>
<comment type="caution">
    <text evidence="1">The sequence shown here is derived from an EMBL/GenBank/DDBJ whole genome shotgun (WGS) entry which is preliminary data.</text>
</comment>
<dbReference type="EMBL" id="BMMT01000018">
    <property type="protein sequence ID" value="GGJ01555.1"/>
    <property type="molecule type" value="Genomic_DNA"/>
</dbReference>